<dbReference type="SUPFAM" id="SSF52499">
    <property type="entry name" value="Isochorismatase-like hydrolases"/>
    <property type="match status" value="1"/>
</dbReference>
<evidence type="ECO:0000259" key="3">
    <source>
        <dbReference type="Pfam" id="PF00857"/>
    </source>
</evidence>
<dbReference type="PATRIC" id="fig|1121307.3.peg.1605"/>
<dbReference type="GO" id="GO:0016787">
    <property type="term" value="F:hydrolase activity"/>
    <property type="evidence" value="ECO:0007669"/>
    <property type="project" value="UniProtKB-KW"/>
</dbReference>
<dbReference type="STRING" id="1121307.CLCY_3c02520"/>
<dbReference type="InterPro" id="IPR000868">
    <property type="entry name" value="Isochorismatase-like_dom"/>
</dbReference>
<gene>
    <name evidence="4" type="ORF">CLCY_3c02520</name>
</gene>
<dbReference type="PANTHER" id="PTHR43540">
    <property type="entry name" value="PEROXYUREIDOACRYLATE/UREIDOACRYLATE AMIDOHYDROLASE-RELATED"/>
    <property type="match status" value="1"/>
</dbReference>
<name>A0A0J8G2N5_CLOCY</name>
<dbReference type="InterPro" id="IPR050272">
    <property type="entry name" value="Isochorismatase-like_hydrls"/>
</dbReference>
<dbReference type="PANTHER" id="PTHR43540:SF1">
    <property type="entry name" value="ISOCHORISMATASE HYDROLASE"/>
    <property type="match status" value="1"/>
</dbReference>
<dbReference type="OrthoDB" id="257098at2"/>
<comment type="caution">
    <text evidence="4">The sequence shown here is derived from an EMBL/GenBank/DDBJ whole genome shotgun (WGS) entry which is preliminary data.</text>
</comment>
<dbReference type="RefSeq" id="WP_048570619.1">
    <property type="nucleotide sequence ID" value="NZ_LFVU01000026.1"/>
</dbReference>
<evidence type="ECO:0000313" key="4">
    <source>
        <dbReference type="EMBL" id="KMT21981.1"/>
    </source>
</evidence>
<organism evidence="4 5">
    <name type="scientific">Clostridium cylindrosporum DSM 605</name>
    <dbReference type="NCBI Taxonomy" id="1121307"/>
    <lineage>
        <taxon>Bacteria</taxon>
        <taxon>Bacillati</taxon>
        <taxon>Bacillota</taxon>
        <taxon>Clostridia</taxon>
        <taxon>Eubacteriales</taxon>
        <taxon>Clostridiaceae</taxon>
        <taxon>Clostridium</taxon>
    </lineage>
</organism>
<protein>
    <submittedName>
        <fullName evidence="4">Nicotinamidase-like amidase</fullName>
    </submittedName>
</protein>
<dbReference type="InterPro" id="IPR036380">
    <property type="entry name" value="Isochorismatase-like_sf"/>
</dbReference>
<dbReference type="Proteomes" id="UP000036756">
    <property type="component" value="Unassembled WGS sequence"/>
</dbReference>
<dbReference type="Pfam" id="PF00857">
    <property type="entry name" value="Isochorismatase"/>
    <property type="match status" value="1"/>
</dbReference>
<keyword evidence="5" id="KW-1185">Reference proteome</keyword>
<dbReference type="AlphaFoldDB" id="A0A0J8G2N5"/>
<comment type="similarity">
    <text evidence="1">Belongs to the isochorismatase family.</text>
</comment>
<keyword evidence="2" id="KW-0378">Hydrolase</keyword>
<proteinExistence type="inferred from homology"/>
<dbReference type="EMBL" id="LFVU01000026">
    <property type="protein sequence ID" value="KMT21981.1"/>
    <property type="molecule type" value="Genomic_DNA"/>
</dbReference>
<evidence type="ECO:0000313" key="5">
    <source>
        <dbReference type="Proteomes" id="UP000036756"/>
    </source>
</evidence>
<dbReference type="CDD" id="cd01014">
    <property type="entry name" value="nicotinamidase_related"/>
    <property type="match status" value="1"/>
</dbReference>
<dbReference type="Gene3D" id="3.40.50.850">
    <property type="entry name" value="Isochorismatase-like"/>
    <property type="match status" value="1"/>
</dbReference>
<evidence type="ECO:0000256" key="1">
    <source>
        <dbReference type="ARBA" id="ARBA00006336"/>
    </source>
</evidence>
<feature type="domain" description="Isochorismatase-like" evidence="3">
    <location>
        <begin position="4"/>
        <end position="175"/>
    </location>
</feature>
<reference evidence="4 5" key="1">
    <citation type="submission" date="2015-06" db="EMBL/GenBank/DDBJ databases">
        <title>Draft genome sequence of the purine-degrading Clostridium cylindrosporum HC-1 (DSM 605).</title>
        <authorList>
            <person name="Poehlein A."/>
            <person name="Schiel-Bengelsdorf B."/>
            <person name="Bengelsdorf F."/>
            <person name="Daniel R."/>
            <person name="Duerre P."/>
        </authorList>
    </citation>
    <scope>NUCLEOTIDE SEQUENCE [LARGE SCALE GENOMIC DNA]</scope>
    <source>
        <strain evidence="4 5">DSM 605</strain>
    </source>
</reference>
<sequence length="181" mass="20524">MKQALILVDIQNDYFPGGKFELANTSNTVKNIRKLLDYFRDNSYPIIHIQHISLSEDATFFIKDSVGVEIYKGVTPIDGEHLVQKNYPNSFFKTNLMEILEKEDIKNVVVCGMMSHMCIDSTVRGGFELGLKCTLVEDCCTTRDLVIGEKKVNWENVHNSFMASLSTFAKVITVDDFIKNA</sequence>
<evidence type="ECO:0000256" key="2">
    <source>
        <dbReference type="ARBA" id="ARBA00022801"/>
    </source>
</evidence>
<accession>A0A0J8G2N5</accession>